<sequence>MASSLKLSYQRLEKLPLESDEDHKLIKKNYLEDLMVVRRSRRCGSSNGGRQWWGWRRSKPRVRIAGLRRFCRRKGNLVAKALRVTMAKVVRRFKEGKPYIGDLFAGNYMFMQVAPSPTMGSLKKSLPNYYYHHYNHHNIIIPTPTPQTYESGSRATTLRVSFAMEPLRDQPSLLVAPQTWKLLASKQDLPASTNEDLYEILGST</sequence>
<organism evidence="1">
    <name type="scientific">Ananas comosus var. bracteatus</name>
    <name type="common">red pineapple</name>
    <dbReference type="NCBI Taxonomy" id="296719"/>
    <lineage>
        <taxon>Eukaryota</taxon>
        <taxon>Viridiplantae</taxon>
        <taxon>Streptophyta</taxon>
        <taxon>Embryophyta</taxon>
        <taxon>Tracheophyta</taxon>
        <taxon>Spermatophyta</taxon>
        <taxon>Magnoliopsida</taxon>
        <taxon>Liliopsida</taxon>
        <taxon>Poales</taxon>
        <taxon>Bromeliaceae</taxon>
        <taxon>Bromelioideae</taxon>
        <taxon>Ananas</taxon>
    </lineage>
</organism>
<name>A0A6V7PC11_ANACO</name>
<reference evidence="1" key="1">
    <citation type="submission" date="2020-07" db="EMBL/GenBank/DDBJ databases">
        <authorList>
            <person name="Lin J."/>
        </authorList>
    </citation>
    <scope>NUCLEOTIDE SEQUENCE</scope>
</reference>
<proteinExistence type="predicted"/>
<gene>
    <name evidence="1" type="ORF">CB5_LOCUS11610</name>
</gene>
<evidence type="ECO:0000313" key="1">
    <source>
        <dbReference type="EMBL" id="CAD1828399.1"/>
    </source>
</evidence>
<protein>
    <submittedName>
        <fullName evidence="1">Uncharacterized protein</fullName>
    </submittedName>
</protein>
<dbReference type="EMBL" id="LR862147">
    <property type="protein sequence ID" value="CAD1828399.1"/>
    <property type="molecule type" value="Genomic_DNA"/>
</dbReference>
<dbReference type="PANTHER" id="PTHR36795:SF2">
    <property type="entry name" value="OS01G0938400 PROTEIN"/>
    <property type="match status" value="1"/>
</dbReference>
<dbReference type="PANTHER" id="PTHR36795">
    <property type="entry name" value="OS01G0938400 PROTEIN"/>
    <property type="match status" value="1"/>
</dbReference>
<dbReference type="AlphaFoldDB" id="A0A6V7PC11"/>
<accession>A0A6V7PC11</accession>